<sequence>MGMIIASGTSPVGDEPTGPEPTTPATGGRLDRPNALQVFWRGIRRSRSGFVGFCVFVAMLLICLVGPFFTPEQSTDVANRLAGPSWQHWLGTDNMGKDVLVDVIDGGRAVILVGFLAALISTAIAVFFGSLAAYVGGRLDAVIVTATDIALTIPSIILLAVIAAFYSIGSDWGLAVLIGVLGWPGLLRTVRAQAFSIKEREYVEAARLLDLGIGRIVLREIVPNMASYIMMNFVLGAINAIYSLVGLYLLGLAPLTGTNWGITIHWATKAGAHFRDESVWWAMGPVVAISLLQLSLVTMSRSFEEILNPRLRHN</sequence>
<accession>A0A7Y9I7J3</accession>
<feature type="transmembrane region" description="Helical" evidence="7">
    <location>
        <begin position="172"/>
        <end position="190"/>
    </location>
</feature>
<comment type="subcellular location">
    <subcellularLocation>
        <location evidence="1 7">Cell membrane</location>
        <topology evidence="1 7">Multi-pass membrane protein</topology>
    </subcellularLocation>
</comment>
<dbReference type="Pfam" id="PF12911">
    <property type="entry name" value="OppC_N"/>
    <property type="match status" value="1"/>
</dbReference>
<dbReference type="Gene3D" id="1.10.3720.10">
    <property type="entry name" value="MetI-like"/>
    <property type="match status" value="1"/>
</dbReference>
<dbReference type="RefSeq" id="WP_246322351.1">
    <property type="nucleotide sequence ID" value="NZ_JACCBU010000001.1"/>
</dbReference>
<evidence type="ECO:0000313" key="11">
    <source>
        <dbReference type="Proteomes" id="UP000569914"/>
    </source>
</evidence>
<keyword evidence="2 7" id="KW-0813">Transport</keyword>
<reference evidence="10 11" key="1">
    <citation type="submission" date="2020-07" db="EMBL/GenBank/DDBJ databases">
        <title>Sequencing the genomes of 1000 actinobacteria strains.</title>
        <authorList>
            <person name="Klenk H.-P."/>
        </authorList>
    </citation>
    <scope>NUCLEOTIDE SEQUENCE [LARGE SCALE GENOMIC DNA]</scope>
    <source>
        <strain evidence="10 11">DSM 22083</strain>
    </source>
</reference>
<name>A0A7Y9I7J3_9ACTN</name>
<dbReference type="PROSITE" id="PS50928">
    <property type="entry name" value="ABC_TM1"/>
    <property type="match status" value="1"/>
</dbReference>
<dbReference type="CDD" id="cd06261">
    <property type="entry name" value="TM_PBP2"/>
    <property type="match status" value="1"/>
</dbReference>
<evidence type="ECO:0000256" key="4">
    <source>
        <dbReference type="ARBA" id="ARBA00022692"/>
    </source>
</evidence>
<evidence type="ECO:0000313" key="10">
    <source>
        <dbReference type="EMBL" id="NYE71748.1"/>
    </source>
</evidence>
<evidence type="ECO:0000256" key="2">
    <source>
        <dbReference type="ARBA" id="ARBA00022448"/>
    </source>
</evidence>
<dbReference type="EMBL" id="JACCBU010000001">
    <property type="protein sequence ID" value="NYE71748.1"/>
    <property type="molecule type" value="Genomic_DNA"/>
</dbReference>
<evidence type="ECO:0000256" key="3">
    <source>
        <dbReference type="ARBA" id="ARBA00022475"/>
    </source>
</evidence>
<protein>
    <submittedName>
        <fullName evidence="10">Peptide/nickel transport system permease protein</fullName>
    </submittedName>
</protein>
<feature type="domain" description="ABC transmembrane type-1" evidence="9">
    <location>
        <begin position="111"/>
        <end position="298"/>
    </location>
</feature>
<dbReference type="AlphaFoldDB" id="A0A7Y9I7J3"/>
<feature type="transmembrane region" description="Helical" evidence="7">
    <location>
        <begin position="50"/>
        <end position="69"/>
    </location>
</feature>
<evidence type="ECO:0000256" key="6">
    <source>
        <dbReference type="ARBA" id="ARBA00023136"/>
    </source>
</evidence>
<organism evidence="10 11">
    <name type="scientific">Microlunatus parietis</name>
    <dbReference type="NCBI Taxonomy" id="682979"/>
    <lineage>
        <taxon>Bacteria</taxon>
        <taxon>Bacillati</taxon>
        <taxon>Actinomycetota</taxon>
        <taxon>Actinomycetes</taxon>
        <taxon>Propionibacteriales</taxon>
        <taxon>Propionibacteriaceae</taxon>
        <taxon>Microlunatus</taxon>
    </lineage>
</organism>
<dbReference type="PANTHER" id="PTHR43386:SF1">
    <property type="entry name" value="D,D-DIPEPTIDE TRANSPORT SYSTEM PERMEASE PROTEIN DDPC-RELATED"/>
    <property type="match status" value="1"/>
</dbReference>
<keyword evidence="3" id="KW-1003">Cell membrane</keyword>
<dbReference type="Proteomes" id="UP000569914">
    <property type="component" value="Unassembled WGS sequence"/>
</dbReference>
<dbReference type="InterPro" id="IPR035906">
    <property type="entry name" value="MetI-like_sf"/>
</dbReference>
<feature type="transmembrane region" description="Helical" evidence="7">
    <location>
        <begin position="142"/>
        <end position="166"/>
    </location>
</feature>
<keyword evidence="11" id="KW-1185">Reference proteome</keyword>
<feature type="transmembrane region" description="Helical" evidence="7">
    <location>
        <begin position="228"/>
        <end position="250"/>
    </location>
</feature>
<evidence type="ECO:0000256" key="7">
    <source>
        <dbReference type="RuleBase" id="RU363032"/>
    </source>
</evidence>
<proteinExistence type="inferred from homology"/>
<dbReference type="InterPro" id="IPR050366">
    <property type="entry name" value="BP-dependent_transpt_permease"/>
</dbReference>
<dbReference type="PANTHER" id="PTHR43386">
    <property type="entry name" value="OLIGOPEPTIDE TRANSPORT SYSTEM PERMEASE PROTEIN APPC"/>
    <property type="match status" value="1"/>
</dbReference>
<keyword evidence="5 7" id="KW-1133">Transmembrane helix</keyword>
<evidence type="ECO:0000259" key="9">
    <source>
        <dbReference type="PROSITE" id="PS50928"/>
    </source>
</evidence>
<comment type="similarity">
    <text evidence="7">Belongs to the binding-protein-dependent transport system permease family.</text>
</comment>
<gene>
    <name evidence="10" type="ORF">BKA15_003077</name>
</gene>
<evidence type="ECO:0000256" key="5">
    <source>
        <dbReference type="ARBA" id="ARBA00022989"/>
    </source>
</evidence>
<feature type="transmembrane region" description="Helical" evidence="7">
    <location>
        <begin position="109"/>
        <end position="135"/>
    </location>
</feature>
<evidence type="ECO:0000256" key="8">
    <source>
        <dbReference type="SAM" id="MobiDB-lite"/>
    </source>
</evidence>
<dbReference type="Pfam" id="PF00528">
    <property type="entry name" value="BPD_transp_1"/>
    <property type="match status" value="1"/>
</dbReference>
<comment type="caution">
    <text evidence="10">The sequence shown here is derived from an EMBL/GenBank/DDBJ whole genome shotgun (WGS) entry which is preliminary data.</text>
</comment>
<dbReference type="GO" id="GO:0005886">
    <property type="term" value="C:plasma membrane"/>
    <property type="evidence" value="ECO:0007669"/>
    <property type="project" value="UniProtKB-SubCell"/>
</dbReference>
<feature type="region of interest" description="Disordered" evidence="8">
    <location>
        <begin position="1"/>
        <end position="30"/>
    </location>
</feature>
<dbReference type="InterPro" id="IPR025966">
    <property type="entry name" value="OppC_N"/>
</dbReference>
<dbReference type="InterPro" id="IPR000515">
    <property type="entry name" value="MetI-like"/>
</dbReference>
<evidence type="ECO:0000256" key="1">
    <source>
        <dbReference type="ARBA" id="ARBA00004651"/>
    </source>
</evidence>
<keyword evidence="6 7" id="KW-0472">Membrane</keyword>
<keyword evidence="4 7" id="KW-0812">Transmembrane</keyword>
<feature type="transmembrane region" description="Helical" evidence="7">
    <location>
        <begin position="279"/>
        <end position="297"/>
    </location>
</feature>
<dbReference type="SUPFAM" id="SSF161098">
    <property type="entry name" value="MetI-like"/>
    <property type="match status" value="1"/>
</dbReference>
<dbReference type="GO" id="GO:0071916">
    <property type="term" value="F:dipeptide transmembrane transporter activity"/>
    <property type="evidence" value="ECO:0007669"/>
    <property type="project" value="TreeGrafter"/>
</dbReference>